<dbReference type="GO" id="GO:0005975">
    <property type="term" value="P:carbohydrate metabolic process"/>
    <property type="evidence" value="ECO:0007669"/>
    <property type="project" value="InterPro"/>
</dbReference>
<dbReference type="GO" id="GO:0006098">
    <property type="term" value="P:pentose-phosphate shunt"/>
    <property type="evidence" value="ECO:0007669"/>
    <property type="project" value="UniProtKB-UniRule"/>
</dbReference>
<dbReference type="Gene3D" id="3.20.20.70">
    <property type="entry name" value="Aldolase class I"/>
    <property type="match status" value="1"/>
</dbReference>
<evidence type="ECO:0000313" key="12">
    <source>
        <dbReference type="Proteomes" id="UP000199529"/>
    </source>
</evidence>
<dbReference type="GO" id="GO:0005737">
    <property type="term" value="C:cytoplasm"/>
    <property type="evidence" value="ECO:0007669"/>
    <property type="project" value="UniProtKB-SubCell"/>
</dbReference>
<dbReference type="InterPro" id="IPR004732">
    <property type="entry name" value="Transaldolase_2"/>
</dbReference>
<dbReference type="CDD" id="cd00955">
    <property type="entry name" value="Transaldolase_like"/>
    <property type="match status" value="1"/>
</dbReference>
<dbReference type="AlphaFoldDB" id="A0A1H3TAY8"/>
<comment type="function">
    <text evidence="1 10">Transaldolase is important for the balance of metabolites in the pentose-phosphate pathway.</text>
</comment>
<reference evidence="12" key="1">
    <citation type="submission" date="2016-10" db="EMBL/GenBank/DDBJ databases">
        <authorList>
            <person name="Varghese N."/>
            <person name="Submissions S."/>
        </authorList>
    </citation>
    <scope>NUCLEOTIDE SEQUENCE [LARGE SCALE GENOMIC DNA]</scope>
    <source>
        <strain evidence="12">CGMCC 4.3530</strain>
    </source>
</reference>
<dbReference type="HAMAP" id="MF_00493">
    <property type="entry name" value="Transaldolase_2"/>
    <property type="match status" value="1"/>
</dbReference>
<accession>A0A1H3TAY8</accession>
<gene>
    <name evidence="10" type="primary">tal</name>
    <name evidence="11" type="ORF">SAMN05216215_107820</name>
</gene>
<evidence type="ECO:0000256" key="5">
    <source>
        <dbReference type="ARBA" id="ARBA00013151"/>
    </source>
</evidence>
<evidence type="ECO:0000256" key="8">
    <source>
        <dbReference type="ARBA" id="ARBA00023126"/>
    </source>
</evidence>
<dbReference type="EC" id="2.2.1.2" evidence="5 10"/>
<evidence type="ECO:0000313" key="11">
    <source>
        <dbReference type="EMBL" id="SDZ47406.1"/>
    </source>
</evidence>
<comment type="catalytic activity">
    <reaction evidence="10">
        <text>D-sedoheptulose 7-phosphate + D-glyceraldehyde 3-phosphate = D-erythrose 4-phosphate + beta-D-fructose 6-phosphate</text>
        <dbReference type="Rhea" id="RHEA:17053"/>
        <dbReference type="ChEBI" id="CHEBI:16897"/>
        <dbReference type="ChEBI" id="CHEBI:57483"/>
        <dbReference type="ChEBI" id="CHEBI:57634"/>
        <dbReference type="ChEBI" id="CHEBI:59776"/>
        <dbReference type="EC" id="2.2.1.2"/>
    </reaction>
</comment>
<keyword evidence="8 10" id="KW-0570">Pentose shunt</keyword>
<dbReference type="GO" id="GO:0004801">
    <property type="term" value="F:transaldolase activity"/>
    <property type="evidence" value="ECO:0007669"/>
    <property type="project" value="UniProtKB-UniRule"/>
</dbReference>
<evidence type="ECO:0000256" key="2">
    <source>
        <dbReference type="ARBA" id="ARBA00004496"/>
    </source>
</evidence>
<dbReference type="UniPathway" id="UPA00115">
    <property type="reaction ID" value="UER00414"/>
</dbReference>
<dbReference type="PANTHER" id="PTHR10683:SF31">
    <property type="entry name" value="TRANSALDOLASE"/>
    <property type="match status" value="1"/>
</dbReference>
<organism evidence="11 12">
    <name type="scientific">Saccharopolyspora shandongensis</name>
    <dbReference type="NCBI Taxonomy" id="418495"/>
    <lineage>
        <taxon>Bacteria</taxon>
        <taxon>Bacillati</taxon>
        <taxon>Actinomycetota</taxon>
        <taxon>Actinomycetes</taxon>
        <taxon>Pseudonocardiales</taxon>
        <taxon>Pseudonocardiaceae</taxon>
        <taxon>Saccharopolyspora</taxon>
    </lineage>
</organism>
<dbReference type="PANTHER" id="PTHR10683">
    <property type="entry name" value="TRANSALDOLASE"/>
    <property type="match status" value="1"/>
</dbReference>
<keyword evidence="12" id="KW-1185">Reference proteome</keyword>
<comment type="subcellular location">
    <subcellularLocation>
        <location evidence="2 10">Cytoplasm</location>
    </subcellularLocation>
</comment>
<dbReference type="NCBIfam" id="NF002881">
    <property type="entry name" value="PRK03343.1"/>
    <property type="match status" value="1"/>
</dbReference>
<dbReference type="OrthoDB" id="9809101at2"/>
<dbReference type="PIRSF" id="PIRSF036915">
    <property type="entry name" value="Trnald_Bac_Plnt"/>
    <property type="match status" value="1"/>
</dbReference>
<evidence type="ECO:0000256" key="9">
    <source>
        <dbReference type="ARBA" id="ARBA00023270"/>
    </source>
</evidence>
<dbReference type="Pfam" id="PF00923">
    <property type="entry name" value="TAL_FSA"/>
    <property type="match status" value="1"/>
</dbReference>
<dbReference type="SUPFAM" id="SSF51569">
    <property type="entry name" value="Aldolase"/>
    <property type="match status" value="1"/>
</dbReference>
<comment type="similarity">
    <text evidence="4 10">Belongs to the transaldolase family. Type 2 subfamily.</text>
</comment>
<name>A0A1H3TAY8_9PSEU</name>
<dbReference type="STRING" id="418495.SAMN05216215_107820"/>
<evidence type="ECO:0000256" key="7">
    <source>
        <dbReference type="ARBA" id="ARBA00022679"/>
    </source>
</evidence>
<evidence type="ECO:0000256" key="1">
    <source>
        <dbReference type="ARBA" id="ARBA00003518"/>
    </source>
</evidence>
<evidence type="ECO:0000256" key="3">
    <source>
        <dbReference type="ARBA" id="ARBA00004857"/>
    </source>
</evidence>
<dbReference type="EMBL" id="FNOK01000078">
    <property type="protein sequence ID" value="SDZ47406.1"/>
    <property type="molecule type" value="Genomic_DNA"/>
</dbReference>
<proteinExistence type="inferred from homology"/>
<keyword evidence="7 10" id="KW-0808">Transferase</keyword>
<feature type="active site" description="Schiff-base intermediate with substrate" evidence="10">
    <location>
        <position position="138"/>
    </location>
</feature>
<protein>
    <recommendedName>
        <fullName evidence="5 10">Transaldolase</fullName>
        <ecNumber evidence="5 10">2.2.1.2</ecNumber>
    </recommendedName>
</protein>
<evidence type="ECO:0000256" key="6">
    <source>
        <dbReference type="ARBA" id="ARBA00022490"/>
    </source>
</evidence>
<dbReference type="Proteomes" id="UP000199529">
    <property type="component" value="Unassembled WGS sequence"/>
</dbReference>
<evidence type="ECO:0000256" key="4">
    <source>
        <dbReference type="ARBA" id="ARBA00008426"/>
    </source>
</evidence>
<dbReference type="InterPro" id="IPR001585">
    <property type="entry name" value="TAL/FSA"/>
</dbReference>
<comment type="pathway">
    <text evidence="3 10">Carbohydrate degradation; pentose phosphate pathway; D-glyceraldehyde 3-phosphate and beta-D-fructose 6-phosphate from D-ribose 5-phosphate and D-xylulose 5-phosphate (non-oxidative stage): step 2/3.</text>
</comment>
<keyword evidence="6 10" id="KW-0963">Cytoplasm</keyword>
<dbReference type="RefSeq" id="WP_093277854.1">
    <property type="nucleotide sequence ID" value="NZ_FNOK01000078.1"/>
</dbReference>
<keyword evidence="9 10" id="KW-0704">Schiff base</keyword>
<sequence>MKATQTLHELGQSLWLDNITRDMLDSGRLQHYIDNYAVTGLTSNPSIFDKDISSGSYNAAIRAKSESGQPDEELFFELAIEDLRRAADLFLSIHERTDGVDGWVSLEVSPLLAYDTARTIEAVKALHARAGRSNLFIKIPGTAQGLPAITECIAAGIPVNVTLLFSADHYRAAADAYLTGVEQRAEWGLDPAVGSVASVFMSRWDAAVSGEVPEELRDRLGLAVGQDTYRTYRALMDSDRVQRLANAGARMQRLLWASTRTKDPDAPDTLYVHGLAAPFTVNTMPDETLKAFYDHGEVGEPMPVDGNGCDATLARFADAGVDVAALAAKLQSDGAASFVASWNDLLACISAQREALAHPSS</sequence>
<dbReference type="NCBIfam" id="TIGR00876">
    <property type="entry name" value="tal_mycobact"/>
    <property type="match status" value="1"/>
</dbReference>
<evidence type="ECO:0000256" key="10">
    <source>
        <dbReference type="HAMAP-Rule" id="MF_00493"/>
    </source>
</evidence>
<dbReference type="InterPro" id="IPR013785">
    <property type="entry name" value="Aldolase_TIM"/>
</dbReference>